<dbReference type="OrthoDB" id="3267958at2"/>
<dbReference type="RefSeq" id="WP_147447787.1">
    <property type="nucleotide sequence ID" value="NZ_RBIL01000001.1"/>
</dbReference>
<dbReference type="SUPFAM" id="SSF55729">
    <property type="entry name" value="Acyl-CoA N-acyltransferases (Nat)"/>
    <property type="match status" value="1"/>
</dbReference>
<comment type="caution">
    <text evidence="1">The sequence shown here is derived from an EMBL/GenBank/DDBJ whole genome shotgun (WGS) entry which is preliminary data.</text>
</comment>
<evidence type="ECO:0000313" key="2">
    <source>
        <dbReference type="Proteomes" id="UP000278962"/>
    </source>
</evidence>
<reference evidence="1 2" key="1">
    <citation type="submission" date="2018-10" db="EMBL/GenBank/DDBJ databases">
        <title>Genomic Encyclopedia of Archaeal and Bacterial Type Strains, Phase II (KMG-II): from individual species to whole genera.</title>
        <authorList>
            <person name="Goeker M."/>
        </authorList>
    </citation>
    <scope>NUCLEOTIDE SEQUENCE [LARGE SCALE GENOMIC DNA]</scope>
    <source>
        <strain evidence="1 2">DSM 14954</strain>
    </source>
</reference>
<name>A0A660LIL2_9ACTN</name>
<dbReference type="AlphaFoldDB" id="A0A660LIL2"/>
<dbReference type="Proteomes" id="UP000278962">
    <property type="component" value="Unassembled WGS sequence"/>
</dbReference>
<dbReference type="EMBL" id="RBIL01000001">
    <property type="protein sequence ID" value="RKQ92964.1"/>
    <property type="molecule type" value="Genomic_DNA"/>
</dbReference>
<gene>
    <name evidence="1" type="ORF">C8N24_2821</name>
</gene>
<evidence type="ECO:0008006" key="3">
    <source>
        <dbReference type="Google" id="ProtNLM"/>
    </source>
</evidence>
<sequence>MSYRDGLTALRRRRAEGVPLDRREIELRFATLRGGSFDDPDLFVAFADVFNAVCAPAHITFVPQRDRCRIDFDKKQLQFSGELRSAAGDVIGVIERILDFEVGIAWHSRIIVNKRFRDVGIAAILLEHSLRFYQAVELPEVQLTAALTTGPYYWAKLGFQFADAADSAAVQHWFARVNAKLALGLDCVSERPPRDWLLIGADDGCTCTLGMIASAFPSERASIETRAKDNRIGLDEQIPVGKAILLSGPKWRGRLPATRRSISFVQTYVRARLDRAAVLLRTPAEKNPSEPDEPLD</sequence>
<accession>A0A660LIL2</accession>
<evidence type="ECO:0000313" key="1">
    <source>
        <dbReference type="EMBL" id="RKQ92964.1"/>
    </source>
</evidence>
<dbReference type="InterPro" id="IPR016181">
    <property type="entry name" value="Acyl_CoA_acyltransferase"/>
</dbReference>
<proteinExistence type="predicted"/>
<protein>
    <recommendedName>
        <fullName evidence="3">Acetyltransferase (GNAT) family protein</fullName>
    </recommendedName>
</protein>
<keyword evidence="2" id="KW-1185">Reference proteome</keyword>
<organism evidence="1 2">
    <name type="scientific">Solirubrobacter pauli</name>
    <dbReference type="NCBI Taxonomy" id="166793"/>
    <lineage>
        <taxon>Bacteria</taxon>
        <taxon>Bacillati</taxon>
        <taxon>Actinomycetota</taxon>
        <taxon>Thermoleophilia</taxon>
        <taxon>Solirubrobacterales</taxon>
        <taxon>Solirubrobacteraceae</taxon>
        <taxon>Solirubrobacter</taxon>
    </lineage>
</organism>